<gene>
    <name evidence="1" type="ORF">LCGC14_2207760</name>
</gene>
<organism evidence="1">
    <name type="scientific">marine sediment metagenome</name>
    <dbReference type="NCBI Taxonomy" id="412755"/>
    <lineage>
        <taxon>unclassified sequences</taxon>
        <taxon>metagenomes</taxon>
        <taxon>ecological metagenomes</taxon>
    </lineage>
</organism>
<name>A0A0F9FS27_9ZZZZ</name>
<evidence type="ECO:0000313" key="1">
    <source>
        <dbReference type="EMBL" id="KKL60195.1"/>
    </source>
</evidence>
<feature type="non-terminal residue" evidence="1">
    <location>
        <position position="177"/>
    </location>
</feature>
<reference evidence="1" key="1">
    <citation type="journal article" date="2015" name="Nature">
        <title>Complex archaea that bridge the gap between prokaryotes and eukaryotes.</title>
        <authorList>
            <person name="Spang A."/>
            <person name="Saw J.H."/>
            <person name="Jorgensen S.L."/>
            <person name="Zaremba-Niedzwiedzka K."/>
            <person name="Martijn J."/>
            <person name="Lind A.E."/>
            <person name="van Eijk R."/>
            <person name="Schleper C."/>
            <person name="Guy L."/>
            <person name="Ettema T.J."/>
        </authorList>
    </citation>
    <scope>NUCLEOTIDE SEQUENCE</scope>
</reference>
<accession>A0A0F9FS27</accession>
<proteinExistence type="predicted"/>
<dbReference type="EMBL" id="LAZR01029233">
    <property type="protein sequence ID" value="KKL60195.1"/>
    <property type="molecule type" value="Genomic_DNA"/>
</dbReference>
<sequence>MAYQDLPVISGLGNTVLYPTIRSGWNYGWGSEYTTMPELENSLIYYGNDYDSGQLSQYLNSKDDYLGDQIFGGKYSNNYVKEALISNPYISESFDFSDMYYPSIHNTANTSGLYNYYDGAQYTLVTNELKDIYGYNTIDVYRYDSGELLSSLSPLNSSLEEFKTALLNWSQYVAVNT</sequence>
<protein>
    <submittedName>
        <fullName evidence="1">Uncharacterized protein</fullName>
    </submittedName>
</protein>
<dbReference type="AlphaFoldDB" id="A0A0F9FS27"/>
<comment type="caution">
    <text evidence="1">The sequence shown here is derived from an EMBL/GenBank/DDBJ whole genome shotgun (WGS) entry which is preliminary data.</text>
</comment>